<organism evidence="5 6">
    <name type="scientific">Adineta ricciae</name>
    <name type="common">Rotifer</name>
    <dbReference type="NCBI Taxonomy" id="249248"/>
    <lineage>
        <taxon>Eukaryota</taxon>
        <taxon>Metazoa</taxon>
        <taxon>Spiralia</taxon>
        <taxon>Gnathifera</taxon>
        <taxon>Rotifera</taxon>
        <taxon>Eurotatoria</taxon>
        <taxon>Bdelloidea</taxon>
        <taxon>Adinetida</taxon>
        <taxon>Adinetidae</taxon>
        <taxon>Adineta</taxon>
    </lineage>
</organism>
<feature type="compositionally biased region" description="Basic and acidic residues" evidence="3">
    <location>
        <begin position="75"/>
        <end position="93"/>
    </location>
</feature>
<feature type="compositionally biased region" description="Basic and acidic residues" evidence="3">
    <location>
        <begin position="1"/>
        <end position="11"/>
    </location>
</feature>
<feature type="region of interest" description="Disordered" evidence="3">
    <location>
        <begin position="398"/>
        <end position="460"/>
    </location>
</feature>
<dbReference type="GO" id="GO:0000398">
    <property type="term" value="P:mRNA splicing, via spliceosome"/>
    <property type="evidence" value="ECO:0007669"/>
    <property type="project" value="TreeGrafter"/>
</dbReference>
<protein>
    <recommendedName>
        <fullName evidence="2">BUD13 homolog</fullName>
    </recommendedName>
</protein>
<feature type="compositionally biased region" description="Basic and acidic residues" evidence="3">
    <location>
        <begin position="194"/>
        <end position="224"/>
    </location>
</feature>
<dbReference type="AlphaFoldDB" id="A0A814Y7N4"/>
<feature type="compositionally biased region" description="Basic residues" evidence="3">
    <location>
        <begin position="19"/>
        <end position="30"/>
    </location>
</feature>
<dbReference type="GO" id="GO:0003723">
    <property type="term" value="F:RNA binding"/>
    <property type="evidence" value="ECO:0007669"/>
    <property type="project" value="TreeGrafter"/>
</dbReference>
<dbReference type="InterPro" id="IPR051112">
    <property type="entry name" value="CWC26_splicing_factor"/>
</dbReference>
<dbReference type="Proteomes" id="UP000663852">
    <property type="component" value="Unassembled WGS sequence"/>
</dbReference>
<dbReference type="InterPro" id="IPR018609">
    <property type="entry name" value="Bud13"/>
</dbReference>
<accession>A0A814Y7N4</accession>
<feature type="region of interest" description="Disordered" evidence="3">
    <location>
        <begin position="1"/>
        <end position="34"/>
    </location>
</feature>
<keyword evidence="6" id="KW-1185">Reference proteome</keyword>
<dbReference type="Proteomes" id="UP000663828">
    <property type="component" value="Unassembled WGS sequence"/>
</dbReference>
<dbReference type="Pfam" id="PF09736">
    <property type="entry name" value="Bud13"/>
    <property type="match status" value="1"/>
</dbReference>
<reference evidence="5" key="1">
    <citation type="submission" date="2021-02" db="EMBL/GenBank/DDBJ databases">
        <authorList>
            <person name="Nowell W R."/>
        </authorList>
    </citation>
    <scope>NUCLEOTIDE SEQUENCE</scope>
</reference>
<feature type="compositionally biased region" description="Basic and acidic residues" evidence="3">
    <location>
        <begin position="274"/>
        <end position="317"/>
    </location>
</feature>
<name>A0A814Y7N4_ADIRI</name>
<gene>
    <name evidence="4" type="ORF">EDS130_LOCUS22574</name>
    <name evidence="5" type="ORF">XAT740_LOCUS24952</name>
</gene>
<feature type="compositionally biased region" description="Basic and acidic residues" evidence="3">
    <location>
        <begin position="398"/>
        <end position="425"/>
    </location>
</feature>
<evidence type="ECO:0000256" key="2">
    <source>
        <dbReference type="ARBA" id="ARBA00014454"/>
    </source>
</evidence>
<dbReference type="EMBL" id="CAJNOJ010000119">
    <property type="protein sequence ID" value="CAF1150288.1"/>
    <property type="molecule type" value="Genomic_DNA"/>
</dbReference>
<feature type="region of interest" description="Disordered" evidence="3">
    <location>
        <begin position="75"/>
        <end position="378"/>
    </location>
</feature>
<feature type="compositionally biased region" description="Basic and acidic residues" evidence="3">
    <location>
        <begin position="134"/>
        <end position="145"/>
    </location>
</feature>
<feature type="compositionally biased region" description="Basic and acidic residues" evidence="3">
    <location>
        <begin position="357"/>
        <end position="371"/>
    </location>
</feature>
<comment type="similarity">
    <text evidence="1">Belongs to the CWC26 family.</text>
</comment>
<sequence length="505" mass="58712">MSQLAERKGFKIESTLPEKKKKSKDKKSKPKVADQIKIIDDDAYVPWNATHEPVAKIAEEEPDLVDDAPVIVGIIDERPPSLQEKERFKDMKRWKTSAFDEVPEPGSIGPQPKPQKSSSASRRKHKSSDDSDPELDRGSSKKNDDPDLSPPRRKTQQKNDDEDDPSPPRRRRQQSDDDPSPPRRRNLSPPQRKQQKDDNDPSPPRKRDPSPPRRKNRFDDDPSPPRRRNLSSPQRKQQKHDNDPSPPRRKNRFDDDPSPPRRRGPSPPRRKQSKGNDDPSPPRRQNRFDGESSSPRKRDPSPPRRKNRFDDDSSPPRRRDRSSPPQQRNDRHSRHESPPSHRRVKQESPPLPSQPAKSERRRLAEHKEQVSERYAQWGRGLAQVQQTENAVKDYLEQADKPLARYRDDESLDKLLKDREREDDPMLKYLTKKGSDTNDRSTGGNAAPPKPRYRGPEPQKNRFDIWPGYRWDGVDRSNGYEKKLFESIANRHAKAQEAYLWSVEDM</sequence>
<feature type="compositionally biased region" description="Basic and acidic residues" evidence="3">
    <location>
        <begin position="328"/>
        <end position="339"/>
    </location>
</feature>
<dbReference type="PANTHER" id="PTHR31809:SF0">
    <property type="entry name" value="BUD13 HOMOLOG"/>
    <property type="match status" value="1"/>
</dbReference>
<dbReference type="PANTHER" id="PTHR31809">
    <property type="entry name" value="BUD13 HOMOLOG"/>
    <property type="match status" value="1"/>
</dbReference>
<dbReference type="GO" id="GO:0070274">
    <property type="term" value="C:RES complex"/>
    <property type="evidence" value="ECO:0007669"/>
    <property type="project" value="TreeGrafter"/>
</dbReference>
<evidence type="ECO:0000313" key="4">
    <source>
        <dbReference type="EMBL" id="CAF1150288.1"/>
    </source>
</evidence>
<evidence type="ECO:0000256" key="1">
    <source>
        <dbReference type="ARBA" id="ARBA00011069"/>
    </source>
</evidence>
<evidence type="ECO:0000313" key="6">
    <source>
        <dbReference type="Proteomes" id="UP000663828"/>
    </source>
</evidence>
<feature type="compositionally biased region" description="Basic residues" evidence="3">
    <location>
        <begin position="260"/>
        <end position="273"/>
    </location>
</feature>
<evidence type="ECO:0000313" key="5">
    <source>
        <dbReference type="EMBL" id="CAF1225691.1"/>
    </source>
</evidence>
<dbReference type="GO" id="GO:0005684">
    <property type="term" value="C:U2-type spliceosomal complex"/>
    <property type="evidence" value="ECO:0007669"/>
    <property type="project" value="TreeGrafter"/>
</dbReference>
<proteinExistence type="inferred from homology"/>
<dbReference type="OrthoDB" id="6022at2759"/>
<dbReference type="EMBL" id="CAJNOR010001955">
    <property type="protein sequence ID" value="CAF1225691.1"/>
    <property type="molecule type" value="Genomic_DNA"/>
</dbReference>
<comment type="caution">
    <text evidence="5">The sequence shown here is derived from an EMBL/GenBank/DDBJ whole genome shotgun (WGS) entry which is preliminary data.</text>
</comment>
<evidence type="ECO:0000256" key="3">
    <source>
        <dbReference type="SAM" id="MobiDB-lite"/>
    </source>
</evidence>